<feature type="compositionally biased region" description="Polar residues" evidence="3">
    <location>
        <begin position="914"/>
        <end position="927"/>
    </location>
</feature>
<evidence type="ECO:0000313" key="4">
    <source>
        <dbReference type="EMBL" id="TEB28353.1"/>
    </source>
</evidence>
<organism evidence="4 5">
    <name type="scientific">Coprinellus micaceus</name>
    <name type="common">Glistening ink-cap mushroom</name>
    <name type="synonym">Coprinus micaceus</name>
    <dbReference type="NCBI Taxonomy" id="71717"/>
    <lineage>
        <taxon>Eukaryota</taxon>
        <taxon>Fungi</taxon>
        <taxon>Dikarya</taxon>
        <taxon>Basidiomycota</taxon>
        <taxon>Agaricomycotina</taxon>
        <taxon>Agaricomycetes</taxon>
        <taxon>Agaricomycetidae</taxon>
        <taxon>Agaricales</taxon>
        <taxon>Agaricineae</taxon>
        <taxon>Psathyrellaceae</taxon>
        <taxon>Coprinellus</taxon>
    </lineage>
</organism>
<feature type="coiled-coil region" evidence="2">
    <location>
        <begin position="271"/>
        <end position="333"/>
    </location>
</feature>
<feature type="compositionally biased region" description="Basic and acidic residues" evidence="3">
    <location>
        <begin position="460"/>
        <end position="513"/>
    </location>
</feature>
<gene>
    <name evidence="4" type="ORF">FA13DRAFT_1775998</name>
</gene>
<dbReference type="GO" id="GO:0000226">
    <property type="term" value="P:microtubule cytoskeleton organization"/>
    <property type="evidence" value="ECO:0007669"/>
    <property type="project" value="TreeGrafter"/>
</dbReference>
<dbReference type="EMBL" id="QPFP01000033">
    <property type="protein sequence ID" value="TEB28353.1"/>
    <property type="molecule type" value="Genomic_DNA"/>
</dbReference>
<feature type="compositionally biased region" description="Basic and acidic residues" evidence="3">
    <location>
        <begin position="740"/>
        <end position="755"/>
    </location>
</feature>
<evidence type="ECO:0000313" key="5">
    <source>
        <dbReference type="Proteomes" id="UP000298030"/>
    </source>
</evidence>
<dbReference type="InterPro" id="IPR051483">
    <property type="entry name" value="MAP7_domain-containing"/>
</dbReference>
<reference evidence="4 5" key="1">
    <citation type="journal article" date="2019" name="Nat. Ecol. Evol.">
        <title>Megaphylogeny resolves global patterns of mushroom evolution.</title>
        <authorList>
            <person name="Varga T."/>
            <person name="Krizsan K."/>
            <person name="Foldi C."/>
            <person name="Dima B."/>
            <person name="Sanchez-Garcia M."/>
            <person name="Sanchez-Ramirez S."/>
            <person name="Szollosi G.J."/>
            <person name="Szarkandi J.G."/>
            <person name="Papp V."/>
            <person name="Albert L."/>
            <person name="Andreopoulos W."/>
            <person name="Angelini C."/>
            <person name="Antonin V."/>
            <person name="Barry K.W."/>
            <person name="Bougher N.L."/>
            <person name="Buchanan P."/>
            <person name="Buyck B."/>
            <person name="Bense V."/>
            <person name="Catcheside P."/>
            <person name="Chovatia M."/>
            <person name="Cooper J."/>
            <person name="Damon W."/>
            <person name="Desjardin D."/>
            <person name="Finy P."/>
            <person name="Geml J."/>
            <person name="Haridas S."/>
            <person name="Hughes K."/>
            <person name="Justo A."/>
            <person name="Karasinski D."/>
            <person name="Kautmanova I."/>
            <person name="Kiss B."/>
            <person name="Kocsube S."/>
            <person name="Kotiranta H."/>
            <person name="LaButti K.M."/>
            <person name="Lechner B.E."/>
            <person name="Liimatainen K."/>
            <person name="Lipzen A."/>
            <person name="Lukacs Z."/>
            <person name="Mihaltcheva S."/>
            <person name="Morgado L.N."/>
            <person name="Niskanen T."/>
            <person name="Noordeloos M.E."/>
            <person name="Ohm R.A."/>
            <person name="Ortiz-Santana B."/>
            <person name="Ovrebo C."/>
            <person name="Racz N."/>
            <person name="Riley R."/>
            <person name="Savchenko A."/>
            <person name="Shiryaev A."/>
            <person name="Soop K."/>
            <person name="Spirin V."/>
            <person name="Szebenyi C."/>
            <person name="Tomsovsky M."/>
            <person name="Tulloss R.E."/>
            <person name="Uehling J."/>
            <person name="Grigoriev I.V."/>
            <person name="Vagvolgyi C."/>
            <person name="Papp T."/>
            <person name="Martin F.M."/>
            <person name="Miettinen O."/>
            <person name="Hibbett D.S."/>
            <person name="Nagy L.G."/>
        </authorList>
    </citation>
    <scope>NUCLEOTIDE SEQUENCE [LARGE SCALE GENOMIC DNA]</scope>
    <source>
        <strain evidence="4 5">FP101781</strain>
    </source>
</reference>
<accession>A0A4Y7T2I1</accession>
<dbReference type="OrthoDB" id="3268221at2759"/>
<comment type="caution">
    <text evidence="4">The sequence shown here is derived from an EMBL/GenBank/DDBJ whole genome shotgun (WGS) entry which is preliminary data.</text>
</comment>
<feature type="region of interest" description="Disordered" evidence="3">
    <location>
        <begin position="460"/>
        <end position="946"/>
    </location>
</feature>
<feature type="compositionally biased region" description="Polar residues" evidence="3">
    <location>
        <begin position="522"/>
        <end position="540"/>
    </location>
</feature>
<evidence type="ECO:0000256" key="1">
    <source>
        <dbReference type="ARBA" id="ARBA00023054"/>
    </source>
</evidence>
<protein>
    <submittedName>
        <fullName evidence="4">Uncharacterized protein</fullName>
    </submittedName>
</protein>
<feature type="region of interest" description="Disordered" evidence="3">
    <location>
        <begin position="1019"/>
        <end position="1039"/>
    </location>
</feature>
<feature type="compositionally biased region" description="Polar residues" evidence="3">
    <location>
        <begin position="210"/>
        <end position="224"/>
    </location>
</feature>
<feature type="compositionally biased region" description="Basic residues" evidence="3">
    <location>
        <begin position="130"/>
        <end position="139"/>
    </location>
</feature>
<feature type="region of interest" description="Disordered" evidence="3">
    <location>
        <begin position="72"/>
        <end position="149"/>
    </location>
</feature>
<sequence length="1071" mass="118367">MEVSSLNLPGLALDFPWEPQIHDVNGGGVHQGDLTTGTATTSTAVMPVLLTHNQPAAVDTTLPLDPSFVDIEHPGLGRKTPVPSKRKASVAGSGTTRTTTTSSSTSASKVRSVSTPTPSTNVHSAPRSSSKSRGHRSTKSHGNFHQEDHIQEDLLLNLLKEFRAAKKKEREGGGSTDAGTGSVSLSLGVKSLLSHAARRPQPHHEPNAAQDHSSPPSYDSTTRPGSPDGARPAPQKTRQRSASTSTPSKPRTQSKSNSGSSAEVILLLGTLKQETRRANAAEAQLNELLDRYKVMRQERLNAESQLAVIREELKLYKEQLDAAQKEIYRAQQIVDSVDRQRVLAEQDAQRNRERCRKLFEERLVAQAQEEGRREGYEEGMRRGRLAREEQERQIELEREQERAKRRRERDRERQRREEDRQEREREREREEEERRHQERERLEMERRERVRLELERLKRDREERERREREKLEAARRERERLEAEQLERRRQEVELRRQEEEMRRKEYEEWDRKAKHKPTQRARSNTLAGATAHSTVPSTHRSRARSGSVPGLSRPTNVLSPPPRPPTPPPPIPAKPASPEHRAARSRTPGPYRSYTPNVPIASSSTTPAGDPPPPHGRRSSPPNPSTSIMSMPYVPLPPPPANYIPVMNKDGSVPIPPPFGFKSPPRNNDGATARPPRPSSRAGDSVRGYANPDRERMRQRIIGVGSPETPTPRPGSTLPGARPFSRQGDHKGKGKMRVVNENDSERAQERPKATESPSNGFPWFAPASEVVYPTVESPSPPPASNPHRQAPTAMFTSTPPKKPISPPPPGSGPHNANQSARSSGEESRWLLPPDFSYVGGHPAMTPMLVRTATNGTTPTIGVEPPSHSPTTEGEASTAMDSGLLTADGTVAHHDREPEEHEHHSPPETTTPQSYTYQPGPMTTPTDPIPPWNYTSPPQGQPPQYQRYDTNGSASWVSNWNPNPISPPQWGAMGGSPGSRTGSVQEKSGWVPPPIVPLSPIPGSMSMDYKFNAFAPMSSTGSPGSRVVSPGNEKEPLTFGMAGMTTMGTGKFLSPAPLNRPISLFSDSDG</sequence>
<dbReference type="GO" id="GO:0015630">
    <property type="term" value="C:microtubule cytoskeleton"/>
    <property type="evidence" value="ECO:0007669"/>
    <property type="project" value="TreeGrafter"/>
</dbReference>
<dbReference type="Proteomes" id="UP000298030">
    <property type="component" value="Unassembled WGS sequence"/>
</dbReference>
<feature type="compositionally biased region" description="Pro residues" evidence="3">
    <location>
        <begin position="561"/>
        <end position="577"/>
    </location>
</feature>
<dbReference type="PANTHER" id="PTHR15073:SF1">
    <property type="entry name" value="RETICULOCYTE-BINDING PROTEIN HOMOLOG 2A"/>
    <property type="match status" value="1"/>
</dbReference>
<keyword evidence="1 2" id="KW-0175">Coiled coil</keyword>
<feature type="compositionally biased region" description="Low complexity" evidence="3">
    <location>
        <begin position="89"/>
        <end position="115"/>
    </location>
</feature>
<feature type="region of interest" description="Disordered" evidence="3">
    <location>
        <begin position="195"/>
        <end position="261"/>
    </location>
</feature>
<feature type="compositionally biased region" description="Polar residues" evidence="3">
    <location>
        <begin position="240"/>
        <end position="261"/>
    </location>
</feature>
<proteinExistence type="predicted"/>
<feature type="region of interest" description="Disordered" evidence="3">
    <location>
        <begin position="401"/>
        <end position="442"/>
    </location>
</feature>
<feature type="compositionally biased region" description="Basic and acidic residues" evidence="3">
    <location>
        <begin position="409"/>
        <end position="442"/>
    </location>
</feature>
<dbReference type="PANTHER" id="PTHR15073">
    <property type="entry name" value="MICROTUBULE-ASSOCIATED PROTEIN"/>
    <property type="match status" value="1"/>
</dbReference>
<evidence type="ECO:0000256" key="3">
    <source>
        <dbReference type="SAM" id="MobiDB-lite"/>
    </source>
</evidence>
<feature type="compositionally biased region" description="Basic and acidic residues" evidence="3">
    <location>
        <begin position="892"/>
        <end position="907"/>
    </location>
</feature>
<feature type="compositionally biased region" description="Pro residues" evidence="3">
    <location>
        <begin position="802"/>
        <end position="813"/>
    </location>
</feature>
<dbReference type="AlphaFoldDB" id="A0A4Y7T2I1"/>
<feature type="compositionally biased region" description="Polar residues" evidence="3">
    <location>
        <begin position="116"/>
        <end position="129"/>
    </location>
</feature>
<keyword evidence="5" id="KW-1185">Reference proteome</keyword>
<feature type="compositionally biased region" description="Polar residues" evidence="3">
    <location>
        <begin position="596"/>
        <end position="609"/>
    </location>
</feature>
<evidence type="ECO:0000256" key="2">
    <source>
        <dbReference type="SAM" id="Coils"/>
    </source>
</evidence>
<name>A0A4Y7T2I1_COPMI</name>
<dbReference type="STRING" id="71717.A0A4Y7T2I1"/>
<feature type="region of interest" description="Disordered" evidence="3">
    <location>
        <begin position="974"/>
        <end position="994"/>
    </location>
</feature>